<dbReference type="AlphaFoldDB" id="A0A8B7PE94"/>
<evidence type="ECO:0000313" key="2">
    <source>
        <dbReference type="Proteomes" id="UP000694843"/>
    </source>
</evidence>
<gene>
    <name evidence="3" type="primary">LOC108680172</name>
</gene>
<dbReference type="Proteomes" id="UP000694843">
    <property type="component" value="Unplaced"/>
</dbReference>
<feature type="region of interest" description="Disordered" evidence="1">
    <location>
        <begin position="56"/>
        <end position="81"/>
    </location>
</feature>
<feature type="compositionally biased region" description="Polar residues" evidence="1">
    <location>
        <begin position="1"/>
        <end position="11"/>
    </location>
</feature>
<sequence>MANPTEITVSPVNDDENEEPQQDDVQTECPVDTEAPLEVVTFEDSEVPEEVDLFKNTGDVEVTGDQNNVDSNQREETPKKSETLIISSTPTGRQSSQEVNSLLNLKYTTELDIPPEKTTTGYDEIQDPEDLSIVQTSIADEDHLTSDTTNFRIYPQQAISESNQADEEKSLSKISHSIHSATGPRWGNFMPLGIFSKDFIPKKCPNRSSCLTTVYSYFGEVVEQVNQWLSLDTKIKVVGCEALPLTSDGNTAQKDAWPYHTALRGVRVWLQRTPHECPRVVIGYRDFTPRQKGKSVFSGAAQSLEELMDVISGYLTNRLPTVSLLSIQTLDAPLSGLYDADIDTESGSVTYTQHGFTRFCRFLRVFFLTEYQTSRTQKKAPTAVIVGIRDFSARSNEDTVAEVITRALAWCSCDASMRLCNLEVLDQRAGQSSSSSTWLLESPGLVPSKFYRFVRVVYLVDDLEEEGGRDDVSLEQQWEELDVISQEPWKDLSLSKVDGGGGACNVRNKGLTCTSFLPRLVEPHCSVWGGVWETTEELTNRVSAWLTESRRQVVAINTHHVRALGNSVNLDYASWVRHSPFAVWLSVIYVITSS</sequence>
<evidence type="ECO:0000313" key="3">
    <source>
        <dbReference type="RefSeq" id="XP_018024433.1"/>
    </source>
</evidence>
<proteinExistence type="predicted"/>
<accession>A0A8B7PE94</accession>
<name>A0A8B7PE94_HYAAZ</name>
<keyword evidence="2" id="KW-1185">Reference proteome</keyword>
<feature type="compositionally biased region" description="Basic and acidic residues" evidence="1">
    <location>
        <begin position="72"/>
        <end position="81"/>
    </location>
</feature>
<dbReference type="OrthoDB" id="6375232at2759"/>
<dbReference type="RefSeq" id="XP_018024433.1">
    <property type="nucleotide sequence ID" value="XM_018168944.2"/>
</dbReference>
<dbReference type="KEGG" id="hazt:108680172"/>
<reference evidence="3" key="1">
    <citation type="submission" date="2025-08" db="UniProtKB">
        <authorList>
            <consortium name="RefSeq"/>
        </authorList>
    </citation>
    <scope>IDENTIFICATION</scope>
    <source>
        <tissue evidence="3">Whole organism</tissue>
    </source>
</reference>
<feature type="region of interest" description="Disordered" evidence="1">
    <location>
        <begin position="1"/>
        <end position="30"/>
    </location>
</feature>
<feature type="compositionally biased region" description="Acidic residues" evidence="1">
    <location>
        <begin position="13"/>
        <end position="26"/>
    </location>
</feature>
<evidence type="ECO:0000256" key="1">
    <source>
        <dbReference type="SAM" id="MobiDB-lite"/>
    </source>
</evidence>
<protein>
    <submittedName>
        <fullName evidence="3">Uncharacterized protein LOC108680172</fullName>
    </submittedName>
</protein>
<organism evidence="2 3">
    <name type="scientific">Hyalella azteca</name>
    <name type="common">Amphipod</name>
    <dbReference type="NCBI Taxonomy" id="294128"/>
    <lineage>
        <taxon>Eukaryota</taxon>
        <taxon>Metazoa</taxon>
        <taxon>Ecdysozoa</taxon>
        <taxon>Arthropoda</taxon>
        <taxon>Crustacea</taxon>
        <taxon>Multicrustacea</taxon>
        <taxon>Malacostraca</taxon>
        <taxon>Eumalacostraca</taxon>
        <taxon>Peracarida</taxon>
        <taxon>Amphipoda</taxon>
        <taxon>Senticaudata</taxon>
        <taxon>Talitrida</taxon>
        <taxon>Talitroidea</taxon>
        <taxon>Hyalellidae</taxon>
        <taxon>Hyalella</taxon>
    </lineage>
</organism>
<dbReference type="GeneID" id="108680172"/>